<protein>
    <submittedName>
        <fullName evidence="2">Prolyl 4-hydroxylase</fullName>
    </submittedName>
</protein>
<reference evidence="2" key="1">
    <citation type="journal article" date="2014" name="Int. J. Syst. Evol. Microbiol.">
        <title>Complete genome sequence of Corynebacterium casei LMG S-19264T (=DSM 44701T), isolated from a smear-ripened cheese.</title>
        <authorList>
            <consortium name="US DOE Joint Genome Institute (JGI-PGF)"/>
            <person name="Walter F."/>
            <person name="Albersmeier A."/>
            <person name="Kalinowski J."/>
            <person name="Ruckert C."/>
        </authorList>
    </citation>
    <scope>NUCLEOTIDE SEQUENCE</scope>
    <source>
        <strain evidence="2">JCM 4335</strain>
    </source>
</reference>
<dbReference type="EMBL" id="BMSV01000004">
    <property type="protein sequence ID" value="GGQ04374.1"/>
    <property type="molecule type" value="Genomic_DNA"/>
</dbReference>
<evidence type="ECO:0000313" key="2">
    <source>
        <dbReference type="EMBL" id="GGQ04374.1"/>
    </source>
</evidence>
<gene>
    <name evidence="2" type="ORF">GCM10010249_23490</name>
</gene>
<organism evidence="2 3">
    <name type="scientific">Streptomyces roseolilacinus</name>
    <dbReference type="NCBI Taxonomy" id="66904"/>
    <lineage>
        <taxon>Bacteria</taxon>
        <taxon>Bacillati</taxon>
        <taxon>Actinomycetota</taxon>
        <taxon>Actinomycetes</taxon>
        <taxon>Kitasatosporales</taxon>
        <taxon>Streptomycetaceae</taxon>
        <taxon>Streptomyces</taxon>
    </lineage>
</organism>
<name>A0A918ELK8_9ACTN</name>
<accession>A0A918ELK8</accession>
<dbReference type="AlphaFoldDB" id="A0A918ELK8"/>
<evidence type="ECO:0000256" key="1">
    <source>
        <dbReference type="SAM" id="MobiDB-lite"/>
    </source>
</evidence>
<feature type="compositionally biased region" description="Low complexity" evidence="1">
    <location>
        <begin position="28"/>
        <end position="51"/>
    </location>
</feature>
<dbReference type="Gene3D" id="2.60.120.620">
    <property type="entry name" value="q2cbj1_9rhob like domain"/>
    <property type="match status" value="1"/>
</dbReference>
<comment type="caution">
    <text evidence="2">The sequence shown here is derived from an EMBL/GenBank/DDBJ whole genome shotgun (WGS) entry which is preliminary data.</text>
</comment>
<dbReference type="InterPro" id="IPR018655">
    <property type="entry name" value="DUF2086"/>
</dbReference>
<evidence type="ECO:0000313" key="3">
    <source>
        <dbReference type="Proteomes" id="UP000654123"/>
    </source>
</evidence>
<reference evidence="2" key="2">
    <citation type="submission" date="2020-09" db="EMBL/GenBank/DDBJ databases">
        <authorList>
            <person name="Sun Q."/>
            <person name="Ohkuma M."/>
        </authorList>
    </citation>
    <scope>NUCLEOTIDE SEQUENCE</scope>
    <source>
        <strain evidence="2">JCM 4335</strain>
    </source>
</reference>
<keyword evidence="3" id="KW-1185">Reference proteome</keyword>
<feature type="region of interest" description="Disordered" evidence="1">
    <location>
        <begin position="1"/>
        <end position="51"/>
    </location>
</feature>
<proteinExistence type="predicted"/>
<dbReference type="Proteomes" id="UP000654123">
    <property type="component" value="Unassembled WGS sequence"/>
</dbReference>
<sequence length="282" mass="30669">MEHVSAYETPHLPGLPPAGPTASPAVFPTGSPGASPGASPGGSAHPPSAGGLPALQDLDWVALAAELDEEGVALTPPLLTREECAEVRALFDEPALFRSTVTMARHRFGEGRYRYFTHPLPDLVRTLRQRLYPPLAHIATTWAERLGEAGFPHDHEGLVAACAAAGQHRPTPLLLRYGPGGYNCLHQDVYGELTFPLQVAVMLDRPDEDFTGGESVFVEQRPRAQSRPVVKRPRQGQGMVFAVRHRPVRSIRGWSRVTLRHGVSAVHSGQRHVLGVIFHDAR</sequence>
<dbReference type="Pfam" id="PF09859">
    <property type="entry name" value="Oxygenase-NA"/>
    <property type="match status" value="1"/>
</dbReference>